<dbReference type="Gene3D" id="1.10.510.10">
    <property type="entry name" value="Transferase(Phosphotransferase) domain 1"/>
    <property type="match status" value="1"/>
</dbReference>
<dbReference type="InterPro" id="IPR011009">
    <property type="entry name" value="Kinase-like_dom_sf"/>
</dbReference>
<dbReference type="EMBL" id="AP028921">
    <property type="protein sequence ID" value="BET02128.1"/>
    <property type="molecule type" value="Genomic_DNA"/>
</dbReference>
<evidence type="ECO:0000259" key="15">
    <source>
        <dbReference type="PROSITE" id="PS51985"/>
    </source>
</evidence>
<feature type="binding site" evidence="11">
    <location>
        <position position="47"/>
    </location>
    <ligand>
        <name>ATP</name>
        <dbReference type="ChEBI" id="CHEBI:30616"/>
    </ligand>
</feature>
<dbReference type="PROSITE" id="PS50011">
    <property type="entry name" value="PROTEIN_KINASE_DOM"/>
    <property type="match status" value="1"/>
</dbReference>
<keyword evidence="5 11" id="KW-0547">Nucleotide-binding</keyword>
<keyword evidence="8" id="KW-0206">Cytoskeleton</keyword>
<dbReference type="InterPro" id="IPR033698">
    <property type="entry name" value="POLO_box_Plk4_2"/>
</dbReference>
<dbReference type="InterPro" id="IPR046437">
    <property type="entry name" value="Ser_Thr-PK_POLO_box_1_sf"/>
</dbReference>
<feature type="domain" description="Protein kinase" evidence="13">
    <location>
        <begin position="18"/>
        <end position="271"/>
    </location>
</feature>
<keyword evidence="3" id="KW-0723">Serine/threonine-protein kinase</keyword>
<feature type="domain" description="Cryptic POLO box 2 (CPB2)" evidence="15">
    <location>
        <begin position="528"/>
        <end position="639"/>
    </location>
</feature>
<feature type="region of interest" description="Disordered" evidence="12">
    <location>
        <begin position="392"/>
        <end position="420"/>
    </location>
</feature>
<keyword evidence="4" id="KW-0808">Transferase</keyword>
<evidence type="ECO:0000256" key="10">
    <source>
        <dbReference type="ARBA" id="ARBA00030924"/>
    </source>
</evidence>
<dbReference type="PROSITE" id="PS00109">
    <property type="entry name" value="PROTEIN_KINASE_TYR"/>
    <property type="match status" value="1"/>
</dbReference>
<dbReference type="InterPro" id="IPR000719">
    <property type="entry name" value="Prot_kinase_dom"/>
</dbReference>
<protein>
    <recommendedName>
        <fullName evidence="10">Serine/threonine-protein kinase SAK</fullName>
    </recommendedName>
    <alternativeName>
        <fullName evidence="9">Serine/threonine-protein kinase Sak</fullName>
    </alternativeName>
</protein>
<proteinExistence type="predicted"/>
<dbReference type="PROSITE" id="PS51984">
    <property type="entry name" value="CPB1"/>
    <property type="match status" value="1"/>
</dbReference>
<evidence type="ECO:0000256" key="4">
    <source>
        <dbReference type="ARBA" id="ARBA00022679"/>
    </source>
</evidence>
<feature type="domain" description="Cryptic POLO box 1 (CPB1)" evidence="14">
    <location>
        <begin position="409"/>
        <end position="527"/>
    </location>
</feature>
<evidence type="ECO:0000256" key="3">
    <source>
        <dbReference type="ARBA" id="ARBA00022527"/>
    </source>
</evidence>
<dbReference type="GO" id="GO:0016301">
    <property type="term" value="F:kinase activity"/>
    <property type="evidence" value="ECO:0007669"/>
    <property type="project" value="UniProtKB-KW"/>
</dbReference>
<reference evidence="16 17" key="1">
    <citation type="submission" date="2023-09" db="EMBL/GenBank/DDBJ databases">
        <title>Nesidiocoris tenuis whole genome shotgun sequence.</title>
        <authorList>
            <person name="Shibata T."/>
            <person name="Shimoda M."/>
            <person name="Kobayashi T."/>
            <person name="Uehara T."/>
        </authorList>
    </citation>
    <scope>NUCLEOTIDE SEQUENCE [LARGE SCALE GENOMIC DNA]</scope>
    <source>
        <strain evidence="16 17">Japan</strain>
    </source>
</reference>
<keyword evidence="2" id="KW-0963">Cytoplasm</keyword>
<evidence type="ECO:0000256" key="8">
    <source>
        <dbReference type="ARBA" id="ARBA00023212"/>
    </source>
</evidence>
<dbReference type="InterPro" id="IPR008266">
    <property type="entry name" value="Tyr_kinase_AS"/>
</dbReference>
<evidence type="ECO:0000256" key="5">
    <source>
        <dbReference type="ARBA" id="ARBA00022741"/>
    </source>
</evidence>
<dbReference type="Pfam" id="PF18409">
    <property type="entry name" value="Plk4_PB2"/>
    <property type="match status" value="1"/>
</dbReference>
<dbReference type="Pfam" id="PF18190">
    <property type="entry name" value="Plk4_PB1"/>
    <property type="match status" value="1"/>
</dbReference>
<dbReference type="PROSITE" id="PS00107">
    <property type="entry name" value="PROTEIN_KINASE_ATP"/>
    <property type="match status" value="1"/>
</dbReference>
<keyword evidence="17" id="KW-1185">Reference proteome</keyword>
<evidence type="ECO:0000256" key="7">
    <source>
        <dbReference type="ARBA" id="ARBA00022840"/>
    </source>
</evidence>
<dbReference type="PROSITE" id="PS51985">
    <property type="entry name" value="CPB2"/>
    <property type="match status" value="1"/>
</dbReference>
<accession>A0ABN7BGV9</accession>
<dbReference type="InterPro" id="IPR017441">
    <property type="entry name" value="Protein_kinase_ATP_BS"/>
</dbReference>
<evidence type="ECO:0000256" key="1">
    <source>
        <dbReference type="ARBA" id="ARBA00004114"/>
    </source>
</evidence>
<organism evidence="16 17">
    <name type="scientific">Nesidiocoris tenuis</name>
    <dbReference type="NCBI Taxonomy" id="355587"/>
    <lineage>
        <taxon>Eukaryota</taxon>
        <taxon>Metazoa</taxon>
        <taxon>Ecdysozoa</taxon>
        <taxon>Arthropoda</taxon>
        <taxon>Hexapoda</taxon>
        <taxon>Insecta</taxon>
        <taxon>Pterygota</taxon>
        <taxon>Neoptera</taxon>
        <taxon>Paraneoptera</taxon>
        <taxon>Hemiptera</taxon>
        <taxon>Heteroptera</taxon>
        <taxon>Panheteroptera</taxon>
        <taxon>Cimicomorpha</taxon>
        <taxon>Miridae</taxon>
        <taxon>Dicyphina</taxon>
        <taxon>Nesidiocoris</taxon>
    </lineage>
</organism>
<evidence type="ECO:0000259" key="14">
    <source>
        <dbReference type="PROSITE" id="PS51984"/>
    </source>
</evidence>
<dbReference type="PANTHER" id="PTHR24345:SF91">
    <property type="entry name" value="SERINE_THREONINE-PROTEIN KINASE PLK4"/>
    <property type="match status" value="1"/>
</dbReference>
<evidence type="ECO:0000313" key="17">
    <source>
        <dbReference type="Proteomes" id="UP001307889"/>
    </source>
</evidence>
<evidence type="ECO:0000313" key="16">
    <source>
        <dbReference type="EMBL" id="BET02128.1"/>
    </source>
</evidence>
<evidence type="ECO:0000259" key="13">
    <source>
        <dbReference type="PROSITE" id="PS50011"/>
    </source>
</evidence>
<name>A0ABN7BGV9_9HEMI</name>
<dbReference type="Proteomes" id="UP001307889">
    <property type="component" value="Chromosome 13"/>
</dbReference>
<dbReference type="Gene3D" id="2.40.50.930">
    <property type="match status" value="1"/>
</dbReference>
<keyword evidence="6 16" id="KW-0418">Kinase</keyword>
<evidence type="ECO:0000256" key="6">
    <source>
        <dbReference type="ARBA" id="ARBA00022777"/>
    </source>
</evidence>
<dbReference type="SUPFAM" id="SSF56112">
    <property type="entry name" value="Protein kinase-like (PK-like)"/>
    <property type="match status" value="1"/>
</dbReference>
<dbReference type="InterPro" id="IPR033699">
    <property type="entry name" value="POLO_box_Plk4_1"/>
</dbReference>
<dbReference type="CDD" id="cd13115">
    <property type="entry name" value="POLO_box_Plk4_2"/>
    <property type="match status" value="1"/>
</dbReference>
<dbReference type="Pfam" id="PF00069">
    <property type="entry name" value="Pkinase"/>
    <property type="match status" value="1"/>
</dbReference>
<dbReference type="Gene3D" id="3.30.1120.130">
    <property type="match status" value="1"/>
</dbReference>
<evidence type="ECO:0000256" key="12">
    <source>
        <dbReference type="SAM" id="MobiDB-lite"/>
    </source>
</evidence>
<dbReference type="Gene3D" id="3.30.1120.120">
    <property type="match status" value="1"/>
</dbReference>
<sequence>MSKPPKLMARFGERIEDYEVQHLLGKGGFASVYKAKCCKTGIMVAIKQIDKKLMEEHNMQQRVHQEVAIHSRLKHPSILELYTFFEDSYYVYLVLELAHNGELQRFLKNNSLVVSEDEAAHIMRQVVEGLLYLHSHNIIHRDLSLANLVLTKSMAVKIADFGLATQLTRPDEKHMTMCGTPNYISPEVATRSSHGLEADVWSLGCMLYSLLVGCPPFDTDAVKSTLTKVVMADYQIPPGVSTEAKDLIDRLLKKNPTQRIRLREMLDHPFMTRGLPKIAKVPYNKQQSVDSGMGTISTTHTRSTMSSGHHSRSEERKLFRNKFQPPLLATVQDDEDYASMISGRSNHKSLTANGTGSVFGRTDHDRLAESIDSSQKLDFFGRPIREVRQLPFSNPSQSKHSSHHSTKAPTGPGVPPLNAERLQPTRHLTKNAILSIVDNGEVVVELTRKKAATSDERVVDVCRISSDGLRVVVYRPGQHGKGVPVQEKPIPLPQGGADFIFSYESLPQEHWKKYIYGARFVGLVRSKTPKITLYTPTSKCILMENSPDPDFEACYYSGGKMTKTSEGYKVIDHRGVTTSIQPEVIDTYSDSTQEMWEQFQKGYEHCRAIESALEMAANCSSGPVFPVIVGRRPIPLGGILDNTVQTKENASPTQKPVVLSNFYVSNNYSSNSKCSTSRTKTSTLRPPSSLKCPDGKWTWKKLANGELTVQYDDGSQIWVNCDSSGRVRYRAPGCDDVVQYGRHSCIPRIVEEKLAQALNLAKQPPPHHQHYR</sequence>
<dbReference type="InterPro" id="IPR047108">
    <property type="entry name" value="Plk4-like_POLO_box_2_sf"/>
</dbReference>
<dbReference type="CDD" id="cd13114">
    <property type="entry name" value="POLO_box_Plk4_1"/>
    <property type="match status" value="1"/>
</dbReference>
<feature type="region of interest" description="Disordered" evidence="12">
    <location>
        <begin position="286"/>
        <end position="316"/>
    </location>
</feature>
<keyword evidence="7 11" id="KW-0067">ATP-binding</keyword>
<evidence type="ECO:0000256" key="11">
    <source>
        <dbReference type="PROSITE-ProRule" id="PRU10141"/>
    </source>
</evidence>
<dbReference type="PANTHER" id="PTHR24345">
    <property type="entry name" value="SERINE/THREONINE-PROTEIN KINASE PLK"/>
    <property type="match status" value="1"/>
</dbReference>
<evidence type="ECO:0000256" key="2">
    <source>
        <dbReference type="ARBA" id="ARBA00022490"/>
    </source>
</evidence>
<evidence type="ECO:0000256" key="9">
    <source>
        <dbReference type="ARBA" id="ARBA00030429"/>
    </source>
</evidence>
<gene>
    <name evidence="16" type="ORF">NTJ_14946</name>
</gene>
<feature type="compositionally biased region" description="Polar residues" evidence="12">
    <location>
        <begin position="286"/>
        <end position="308"/>
    </location>
</feature>
<comment type="subcellular location">
    <subcellularLocation>
        <location evidence="1">Cytoplasm</location>
        <location evidence="1">Cytoskeleton</location>
        <location evidence="1">Microtubule organizing center</location>
        <location evidence="1">Centrosome</location>
        <location evidence="1">Centriole</location>
    </subcellularLocation>
</comment>